<dbReference type="EMBL" id="WQLB01000004">
    <property type="protein sequence ID" value="MVN86056.1"/>
    <property type="molecule type" value="Genomic_DNA"/>
</dbReference>
<accession>A0A7C9LM11</accession>
<dbReference type="Pfam" id="PF11697">
    <property type="entry name" value="DUF3293"/>
    <property type="match status" value="1"/>
</dbReference>
<dbReference type="RefSeq" id="WP_369409153.1">
    <property type="nucleotide sequence ID" value="NZ_WQLB01000004.1"/>
</dbReference>
<dbReference type="AlphaFoldDB" id="A0A7C9LM11"/>
<proteinExistence type="predicted"/>
<protein>
    <submittedName>
        <fullName evidence="1">DUF3293 domain-containing protein</fullName>
    </submittedName>
</protein>
<dbReference type="InterPro" id="IPR021710">
    <property type="entry name" value="DUF3293"/>
</dbReference>
<dbReference type="Proteomes" id="UP000483286">
    <property type="component" value="Unassembled WGS sequence"/>
</dbReference>
<comment type="caution">
    <text evidence="1">The sequence shown here is derived from an EMBL/GenBank/DDBJ whole genome shotgun (WGS) entry which is preliminary data.</text>
</comment>
<evidence type="ECO:0000313" key="2">
    <source>
        <dbReference type="Proteomes" id="UP000483286"/>
    </source>
</evidence>
<evidence type="ECO:0000313" key="1">
    <source>
        <dbReference type="EMBL" id="MVN86056.1"/>
    </source>
</evidence>
<keyword evidence="2" id="KW-1185">Reference proteome</keyword>
<organism evidence="1 2">
    <name type="scientific">Deinococcus arboris</name>
    <dbReference type="NCBI Taxonomy" id="2682977"/>
    <lineage>
        <taxon>Bacteria</taxon>
        <taxon>Thermotogati</taxon>
        <taxon>Deinococcota</taxon>
        <taxon>Deinococci</taxon>
        <taxon>Deinococcales</taxon>
        <taxon>Deinococcaceae</taxon>
        <taxon>Deinococcus</taxon>
    </lineage>
</organism>
<gene>
    <name evidence="1" type="ORF">GO986_04685</name>
</gene>
<sequence length="146" mass="15833">MRPDAQQRRAFLAAAYGPLGQRVSLDGESAGVWPTWATPGTRWAIVTAWNPGGKRQSNRANETAQAALRQQVARWAPLPGVNGDGPWREPSVVLRGLSVREAAALGRAAGQLAVVYGVGRRAALVWLERDQVRLERVWTQLEATGA</sequence>
<name>A0A7C9LM11_9DEIO</name>
<reference evidence="1 2" key="1">
    <citation type="submission" date="2019-12" db="EMBL/GenBank/DDBJ databases">
        <title>Deinococcus sp. HMF7620 Genome sequencing and assembly.</title>
        <authorList>
            <person name="Kang H."/>
            <person name="Kim H."/>
            <person name="Joh K."/>
        </authorList>
    </citation>
    <scope>NUCLEOTIDE SEQUENCE [LARGE SCALE GENOMIC DNA]</scope>
    <source>
        <strain evidence="1 2">HMF7620</strain>
    </source>
</reference>